<dbReference type="InterPro" id="IPR013445">
    <property type="entry name" value="CDP_4_6_deHydtase"/>
</dbReference>
<dbReference type="Pfam" id="PF16363">
    <property type="entry name" value="GDP_Man_Dehyd"/>
    <property type="match status" value="1"/>
</dbReference>
<evidence type="ECO:0000259" key="1">
    <source>
        <dbReference type="Pfam" id="PF16363"/>
    </source>
</evidence>
<dbReference type="Gene3D" id="3.90.25.10">
    <property type="entry name" value="UDP-galactose 4-epimerase, domain 1"/>
    <property type="match status" value="1"/>
</dbReference>
<dbReference type="EMBL" id="UINC01080412">
    <property type="protein sequence ID" value="SVC23323.1"/>
    <property type="molecule type" value="Genomic_DNA"/>
</dbReference>
<dbReference type="InterPro" id="IPR036291">
    <property type="entry name" value="NAD(P)-bd_dom_sf"/>
</dbReference>
<dbReference type="InterPro" id="IPR016040">
    <property type="entry name" value="NAD(P)-bd_dom"/>
</dbReference>
<evidence type="ECO:0000313" key="2">
    <source>
        <dbReference type="EMBL" id="SVC23323.1"/>
    </source>
</evidence>
<protein>
    <recommendedName>
        <fullName evidence="1">NAD(P)-binding domain-containing protein</fullName>
    </recommendedName>
</protein>
<dbReference type="AlphaFoldDB" id="A0A382KIT8"/>
<dbReference type="NCBIfam" id="TIGR02622">
    <property type="entry name" value="CDP_4_6_dhtase"/>
    <property type="match status" value="1"/>
</dbReference>
<reference evidence="2" key="1">
    <citation type="submission" date="2018-05" db="EMBL/GenBank/DDBJ databases">
        <authorList>
            <person name="Lanie J.A."/>
            <person name="Ng W.-L."/>
            <person name="Kazmierczak K.M."/>
            <person name="Andrzejewski T.M."/>
            <person name="Davidsen T.M."/>
            <person name="Wayne K.J."/>
            <person name="Tettelin H."/>
            <person name="Glass J.I."/>
            <person name="Rusch D."/>
            <person name="Podicherti R."/>
            <person name="Tsui H.-C.T."/>
            <person name="Winkler M.E."/>
        </authorList>
    </citation>
    <scope>NUCLEOTIDE SEQUENCE</scope>
</reference>
<feature type="domain" description="NAD(P)-binding" evidence="1">
    <location>
        <begin position="17"/>
        <end position="179"/>
    </location>
</feature>
<gene>
    <name evidence="2" type="ORF">METZ01_LOCUS276177</name>
</gene>
<dbReference type="SUPFAM" id="SSF51735">
    <property type="entry name" value="NAD(P)-binding Rossmann-fold domains"/>
    <property type="match status" value="1"/>
</dbReference>
<sequence>MSLENLFSGILKNKTVLVTGHTGFQGTWLSVWLKLLGSNVIGYALEPPTQPSLFETLSLEHDMKHIIGDLRDKEKLSNVINQNKPEIVFHLGAQALVRKSYDDPLETFETNIMGTANLLESIRNCPSVKVVVIMTSDKCYDNTHNECLHTENDPMGGFDPYSASKGAAELVTSSYRNSFFNSKNSTQIATARAGNVIGGGDWAKDRLIPDSIRALMKNQSVKIRNPNA</sequence>
<proteinExistence type="predicted"/>
<dbReference type="Gene3D" id="3.40.50.720">
    <property type="entry name" value="NAD(P)-binding Rossmann-like Domain"/>
    <property type="match status" value="1"/>
</dbReference>
<dbReference type="PANTHER" id="PTHR43000">
    <property type="entry name" value="DTDP-D-GLUCOSE 4,6-DEHYDRATASE-RELATED"/>
    <property type="match status" value="1"/>
</dbReference>
<feature type="non-terminal residue" evidence="2">
    <location>
        <position position="228"/>
    </location>
</feature>
<accession>A0A382KIT8</accession>
<name>A0A382KIT8_9ZZZZ</name>
<organism evidence="2">
    <name type="scientific">marine metagenome</name>
    <dbReference type="NCBI Taxonomy" id="408172"/>
    <lineage>
        <taxon>unclassified sequences</taxon>
        <taxon>metagenomes</taxon>
        <taxon>ecological metagenomes</taxon>
    </lineage>
</organism>